<evidence type="ECO:0000313" key="3">
    <source>
        <dbReference type="EMBL" id="MBB6730405.1"/>
    </source>
</evidence>
<dbReference type="AlphaFoldDB" id="A0A7X0VUH0"/>
<comment type="caution">
    <text evidence="3">The sequence shown here is derived from an EMBL/GenBank/DDBJ whole genome shotgun (WGS) entry which is preliminary data.</text>
</comment>
<dbReference type="EMBL" id="JACJVO010000007">
    <property type="protein sequence ID" value="MBB6730405.1"/>
    <property type="molecule type" value="Genomic_DNA"/>
</dbReference>
<dbReference type="PANTHER" id="PTHR37305">
    <property type="entry name" value="INTEGRAL MEMBRANE PROTEIN-RELATED"/>
    <property type="match status" value="1"/>
</dbReference>
<feature type="chain" id="PRO_5031200310" evidence="2">
    <location>
        <begin position="23"/>
        <end position="233"/>
    </location>
</feature>
<name>A0A7X0VUH0_9BACL</name>
<keyword evidence="2" id="KW-0732">Signal</keyword>
<accession>A0A7X0VUH0</accession>
<organism evidence="3 4">
    <name type="scientific">Cohnella zeiphila</name>
    <dbReference type="NCBI Taxonomy" id="2761120"/>
    <lineage>
        <taxon>Bacteria</taxon>
        <taxon>Bacillati</taxon>
        <taxon>Bacillota</taxon>
        <taxon>Bacilli</taxon>
        <taxon>Bacillales</taxon>
        <taxon>Paenibacillaceae</taxon>
        <taxon>Cohnella</taxon>
    </lineage>
</organism>
<gene>
    <name evidence="3" type="ORF">H7C18_05780</name>
</gene>
<feature type="transmembrane region" description="Helical" evidence="1">
    <location>
        <begin position="87"/>
        <end position="110"/>
    </location>
</feature>
<keyword evidence="1" id="KW-1133">Transmembrane helix</keyword>
<feature type="transmembrane region" description="Helical" evidence="1">
    <location>
        <begin position="207"/>
        <end position="228"/>
    </location>
</feature>
<dbReference type="PANTHER" id="PTHR37305:SF1">
    <property type="entry name" value="MEMBRANE PROTEIN"/>
    <property type="match status" value="1"/>
</dbReference>
<dbReference type="GO" id="GO:0005886">
    <property type="term" value="C:plasma membrane"/>
    <property type="evidence" value="ECO:0007669"/>
    <property type="project" value="UniProtKB-SubCell"/>
</dbReference>
<evidence type="ECO:0000256" key="2">
    <source>
        <dbReference type="SAM" id="SignalP"/>
    </source>
</evidence>
<feature type="signal peptide" evidence="2">
    <location>
        <begin position="1"/>
        <end position="22"/>
    </location>
</feature>
<dbReference type="GO" id="GO:0140359">
    <property type="term" value="F:ABC-type transporter activity"/>
    <property type="evidence" value="ECO:0007669"/>
    <property type="project" value="InterPro"/>
</dbReference>
<feature type="transmembrane region" description="Helical" evidence="1">
    <location>
        <begin position="42"/>
        <end position="66"/>
    </location>
</feature>
<feature type="transmembrane region" description="Helical" evidence="1">
    <location>
        <begin position="130"/>
        <end position="151"/>
    </location>
</feature>
<reference evidence="3 4" key="1">
    <citation type="submission" date="2020-08" db="EMBL/GenBank/DDBJ databases">
        <title>Cohnella phylogeny.</title>
        <authorList>
            <person name="Dunlap C."/>
        </authorList>
    </citation>
    <scope>NUCLEOTIDE SEQUENCE [LARGE SCALE GENOMIC DNA]</scope>
    <source>
        <strain evidence="3 4">CBP 2801</strain>
    </source>
</reference>
<keyword evidence="1" id="KW-0472">Membrane</keyword>
<evidence type="ECO:0000313" key="4">
    <source>
        <dbReference type="Proteomes" id="UP000564644"/>
    </source>
</evidence>
<feature type="transmembrane region" description="Helical" evidence="1">
    <location>
        <begin position="163"/>
        <end position="187"/>
    </location>
</feature>
<keyword evidence="1" id="KW-0812">Transmembrane</keyword>
<dbReference type="Proteomes" id="UP000564644">
    <property type="component" value="Unassembled WGS sequence"/>
</dbReference>
<keyword evidence="4" id="KW-1185">Reference proteome</keyword>
<dbReference type="Pfam" id="PF12730">
    <property type="entry name" value="ABC2_membrane_4"/>
    <property type="match status" value="1"/>
</dbReference>
<protein>
    <submittedName>
        <fullName evidence="3">ABC transporter permease</fullName>
    </submittedName>
</protein>
<evidence type="ECO:0000256" key="1">
    <source>
        <dbReference type="SAM" id="Phobius"/>
    </source>
</evidence>
<proteinExistence type="predicted"/>
<sequence>MRRRTKAFLLSTVLLPALGAAALSSLQSGTAIGFGLGSDLPMLMLGLFTTLLLPLFLFMAAVDSFTGEFASRTIKLVLTRPISRSKAFASKVLALAVLIAVSLGAVWLASAAAELLSGGGLTGSGLIDGVVAYASAFLPMLAVALMSVLLAQRFHNSAGALGLIVLVYVLAKLLPFLFPSAAVWSVYSYTNWYSLWIGGGVPSGKLLNTTLLLFSYCVMAYMGGLMQFERKRF</sequence>